<evidence type="ECO:0000313" key="1">
    <source>
        <dbReference type="EMBL" id="GMQ63805.1"/>
    </source>
</evidence>
<gene>
    <name evidence="1" type="primary">msrA</name>
    <name evidence="1" type="ORF">AN2V17_30410</name>
</gene>
<accession>A0ACB5UMG6</accession>
<protein>
    <submittedName>
        <fullName evidence="1">Peptide-methionine (S)-S-oxide reductase MsrA</fullName>
    </submittedName>
</protein>
<evidence type="ECO:0000313" key="2">
    <source>
        <dbReference type="Proteomes" id="UP001374599"/>
    </source>
</evidence>
<dbReference type="EMBL" id="BTPU01000053">
    <property type="protein sequence ID" value="GMQ63805.1"/>
    <property type="molecule type" value="Genomic_DNA"/>
</dbReference>
<organism evidence="1 2">
    <name type="scientific">Vallitalea maricola</name>
    <dbReference type="NCBI Taxonomy" id="3074433"/>
    <lineage>
        <taxon>Bacteria</taxon>
        <taxon>Bacillati</taxon>
        <taxon>Bacillota</taxon>
        <taxon>Clostridia</taxon>
        <taxon>Lachnospirales</taxon>
        <taxon>Vallitaleaceae</taxon>
        <taxon>Vallitalea</taxon>
    </lineage>
</organism>
<sequence>MNTIVFAGGCFWGIEAYFNLLDGVTFTKVGYANGNVVSPTYEQVCTSTTGHYEAVYVEYDDMIIGLDKLLEAYWEIVEPTVKDRQGPDIGSQYGTGIFYTNEDDKKIIEDSRNREQEKYDSPIVTVIEPLKNFFNAEEYHQKYLDKNPNGYCHIPLNKYKD</sequence>
<comment type="caution">
    <text evidence="1">The sequence shown here is derived from an EMBL/GenBank/DDBJ whole genome shotgun (WGS) entry which is preliminary data.</text>
</comment>
<dbReference type="Proteomes" id="UP001374599">
    <property type="component" value="Unassembled WGS sequence"/>
</dbReference>
<reference evidence="1" key="1">
    <citation type="submission" date="2023-09" db="EMBL/GenBank/DDBJ databases">
        <title>Vallitalea sediminicola and Vallitalea maricola sp. nov., anaerobic bacteria isolated from marine sediment.</title>
        <authorList>
            <person name="Hirano S."/>
            <person name="Maeda A."/>
            <person name="Terahara T."/>
            <person name="Mori K."/>
            <person name="Hamada M."/>
            <person name="Matsumoto R."/>
            <person name="Kobayashi T."/>
        </authorList>
    </citation>
    <scope>NUCLEOTIDE SEQUENCE</scope>
    <source>
        <strain evidence="1">AN17-2</strain>
    </source>
</reference>
<proteinExistence type="predicted"/>
<keyword evidence="2" id="KW-1185">Reference proteome</keyword>
<name>A0ACB5UMG6_9FIRM</name>